<comment type="caution">
    <text evidence="9">The sequence shown here is derived from an EMBL/GenBank/DDBJ whole genome shotgun (WGS) entry which is preliminary data.</text>
</comment>
<keyword evidence="5" id="KW-0819">tRNA processing</keyword>
<keyword evidence="9" id="KW-0808">Transferase</keyword>
<dbReference type="EMBL" id="JAULSR010000003">
    <property type="protein sequence ID" value="KAK0624530.1"/>
    <property type="molecule type" value="Genomic_DNA"/>
</dbReference>
<comment type="function">
    <text evidence="7">Component of the EKC/KEOPS complex that is required for the formation of a threonylcarbamoyl group on adenosine at position 37 (t(6)A37) in tRNAs that read codons beginning with adenine. The complex is probably involved in the transfer of the threonylcarbamoyl moiety of threonylcarbamoyl-AMP (TC-AMP) to the N6 group of A37. CGI121 acts as an allosteric effector that regulates the t(6)A activity of the complex. The EKC/KEOPS complex also promotes both telomere uncapping and telomere elongation. The complex is required for efficient recruitment of transcriptional coactivators. CGI121 is not required for tRNA modification.</text>
</comment>
<protein>
    <recommendedName>
        <fullName evidence="4">EKC/KEOPS complex subunit CGI121</fullName>
    </recommendedName>
    <alternativeName>
        <fullName evidence="3">EKC/KEOPS complex subunit cgi121</fullName>
    </alternativeName>
</protein>
<comment type="subcellular location">
    <subcellularLocation>
        <location evidence="1">Nucleus</location>
    </subcellularLocation>
</comment>
<dbReference type="PANTHER" id="PTHR15840:SF10">
    <property type="entry name" value="EKC_KEOPS COMPLEX SUBUNIT TPRKB"/>
    <property type="match status" value="1"/>
</dbReference>
<comment type="similarity">
    <text evidence="2 8">Belongs to the CGI121/TPRKB family.</text>
</comment>
<keyword evidence="9" id="KW-0418">Kinase</keyword>
<dbReference type="GO" id="GO:0002949">
    <property type="term" value="P:tRNA threonylcarbamoyladenosine modification"/>
    <property type="evidence" value="ECO:0007669"/>
    <property type="project" value="TreeGrafter"/>
</dbReference>
<evidence type="ECO:0000256" key="2">
    <source>
        <dbReference type="ARBA" id="ARBA00005546"/>
    </source>
</evidence>
<dbReference type="GO" id="GO:0005634">
    <property type="term" value="C:nucleus"/>
    <property type="evidence" value="ECO:0007669"/>
    <property type="project" value="UniProtKB-SubCell"/>
</dbReference>
<proteinExistence type="inferred from homology"/>
<keyword evidence="10" id="KW-1185">Reference proteome</keyword>
<dbReference type="InterPro" id="IPR013926">
    <property type="entry name" value="CGI121/TPRKB"/>
</dbReference>
<dbReference type="GO" id="GO:0005829">
    <property type="term" value="C:cytosol"/>
    <property type="evidence" value="ECO:0007669"/>
    <property type="project" value="TreeGrafter"/>
</dbReference>
<dbReference type="Pfam" id="PF08617">
    <property type="entry name" value="CGI-121"/>
    <property type="match status" value="1"/>
</dbReference>
<evidence type="ECO:0000256" key="5">
    <source>
        <dbReference type="ARBA" id="ARBA00022694"/>
    </source>
</evidence>
<dbReference type="Gene3D" id="3.30.2380.10">
    <property type="entry name" value="CGI121/TPRKB"/>
    <property type="match status" value="1"/>
</dbReference>
<evidence type="ECO:0000256" key="3">
    <source>
        <dbReference type="ARBA" id="ARBA00015316"/>
    </source>
</evidence>
<dbReference type="PANTHER" id="PTHR15840">
    <property type="entry name" value="CGI-121 FAMILY MEMBER"/>
    <property type="match status" value="1"/>
</dbReference>
<gene>
    <name evidence="9" type="ORF">B0T17DRAFT_492154</name>
</gene>
<evidence type="ECO:0000313" key="10">
    <source>
        <dbReference type="Proteomes" id="UP001174934"/>
    </source>
</evidence>
<dbReference type="GO" id="GO:0000408">
    <property type="term" value="C:EKC/KEOPS complex"/>
    <property type="evidence" value="ECO:0007669"/>
    <property type="project" value="TreeGrafter"/>
</dbReference>
<evidence type="ECO:0000256" key="4">
    <source>
        <dbReference type="ARBA" id="ARBA00016009"/>
    </source>
</evidence>
<keyword evidence="6 8" id="KW-0539">Nucleus</keyword>
<name>A0AA40C4A3_9PEZI</name>
<accession>A0AA40C4A3</accession>
<dbReference type="GO" id="GO:0016301">
    <property type="term" value="F:kinase activity"/>
    <property type="evidence" value="ECO:0007669"/>
    <property type="project" value="UniProtKB-KW"/>
</dbReference>
<evidence type="ECO:0000256" key="1">
    <source>
        <dbReference type="ARBA" id="ARBA00004123"/>
    </source>
</evidence>
<dbReference type="InterPro" id="IPR036504">
    <property type="entry name" value="CGI121/TPRKB_sf"/>
</dbReference>
<evidence type="ECO:0000256" key="8">
    <source>
        <dbReference type="RuleBase" id="RU004398"/>
    </source>
</evidence>
<reference evidence="9" key="1">
    <citation type="submission" date="2023-06" db="EMBL/GenBank/DDBJ databases">
        <title>Genome-scale phylogeny and comparative genomics of the fungal order Sordariales.</title>
        <authorList>
            <consortium name="Lawrence Berkeley National Laboratory"/>
            <person name="Hensen N."/>
            <person name="Bonometti L."/>
            <person name="Westerberg I."/>
            <person name="Brannstrom I.O."/>
            <person name="Guillou S."/>
            <person name="Cros-Aarteil S."/>
            <person name="Calhoun S."/>
            <person name="Haridas S."/>
            <person name="Kuo A."/>
            <person name="Mondo S."/>
            <person name="Pangilinan J."/>
            <person name="Riley R."/>
            <person name="LaButti K."/>
            <person name="Andreopoulos B."/>
            <person name="Lipzen A."/>
            <person name="Chen C."/>
            <person name="Yanf M."/>
            <person name="Daum C."/>
            <person name="Ng V."/>
            <person name="Clum A."/>
            <person name="Steindorff A."/>
            <person name="Ohm R."/>
            <person name="Martin F."/>
            <person name="Silar P."/>
            <person name="Natvig D."/>
            <person name="Lalanne C."/>
            <person name="Gautier V."/>
            <person name="Ament-velasquez S.L."/>
            <person name="Kruys A."/>
            <person name="Hutchinson M.I."/>
            <person name="Powell A.J."/>
            <person name="Barry K."/>
            <person name="Miller A.N."/>
            <person name="Grigoriev I.V."/>
            <person name="Debuchy R."/>
            <person name="Gladieux P."/>
            <person name="Thoren M.H."/>
            <person name="Johannesson H."/>
        </authorList>
    </citation>
    <scope>NUCLEOTIDE SEQUENCE</scope>
    <source>
        <strain evidence="9">SMH3391-2</strain>
    </source>
</reference>
<dbReference type="AlphaFoldDB" id="A0AA40C4A3"/>
<evidence type="ECO:0000256" key="6">
    <source>
        <dbReference type="ARBA" id="ARBA00023242"/>
    </source>
</evidence>
<dbReference type="Proteomes" id="UP001174934">
    <property type="component" value="Unassembled WGS sequence"/>
</dbReference>
<evidence type="ECO:0000256" key="7">
    <source>
        <dbReference type="ARBA" id="ARBA00025043"/>
    </source>
</evidence>
<dbReference type="SUPFAM" id="SSF143870">
    <property type="entry name" value="PF0523-like"/>
    <property type="match status" value="1"/>
</dbReference>
<evidence type="ECO:0000313" key="9">
    <source>
        <dbReference type="EMBL" id="KAK0624530.1"/>
    </source>
</evidence>
<sequence length="194" mass="21979">MQLETVRIQLTEADTHIALFRDVANVGALYGRLIAKNPEFEYAFIDASTIVSPLHLLSAIFRAYICYATGKLQTNNIHSEIVLSLSPNNNINESYRRWGPTPGKTKDMIVVKVVPDNVSEPRPTADGIRAHLAQHIDGRSVPFSDEEIRKSTDRSKVTKYYKLKCPTLDNLKDPAQREREEERLVIMGMALREL</sequence>
<organism evidence="9 10">
    <name type="scientific">Bombardia bombarda</name>
    <dbReference type="NCBI Taxonomy" id="252184"/>
    <lineage>
        <taxon>Eukaryota</taxon>
        <taxon>Fungi</taxon>
        <taxon>Dikarya</taxon>
        <taxon>Ascomycota</taxon>
        <taxon>Pezizomycotina</taxon>
        <taxon>Sordariomycetes</taxon>
        <taxon>Sordariomycetidae</taxon>
        <taxon>Sordariales</taxon>
        <taxon>Lasiosphaeriaceae</taxon>
        <taxon>Bombardia</taxon>
    </lineage>
</organism>